<dbReference type="AlphaFoldDB" id="A0A5E4YRC9"/>
<organism evidence="2 3">
    <name type="scientific">Pandoraea communis</name>
    <dbReference type="NCBI Taxonomy" id="2508297"/>
    <lineage>
        <taxon>Bacteria</taxon>
        <taxon>Pseudomonadati</taxon>
        <taxon>Pseudomonadota</taxon>
        <taxon>Betaproteobacteria</taxon>
        <taxon>Burkholderiales</taxon>
        <taxon>Burkholderiaceae</taxon>
        <taxon>Pandoraea</taxon>
    </lineage>
</organism>
<proteinExistence type="predicted"/>
<evidence type="ECO:0000313" key="2">
    <source>
        <dbReference type="EMBL" id="VVE51057.1"/>
    </source>
</evidence>
<reference evidence="2 3" key="1">
    <citation type="submission" date="2019-08" db="EMBL/GenBank/DDBJ databases">
        <authorList>
            <person name="Peeters C."/>
        </authorList>
    </citation>
    <scope>NUCLEOTIDE SEQUENCE [LARGE SCALE GENOMIC DNA]</scope>
    <source>
        <strain evidence="2 3">LMG 31110</strain>
    </source>
</reference>
<dbReference type="Proteomes" id="UP000337189">
    <property type="component" value="Unassembled WGS sequence"/>
</dbReference>
<dbReference type="EMBL" id="CABPSJ010000008">
    <property type="protein sequence ID" value="VVE51057.1"/>
    <property type="molecule type" value="Genomic_DNA"/>
</dbReference>
<protein>
    <submittedName>
        <fullName evidence="2">Transposase</fullName>
    </submittedName>
</protein>
<name>A0A5E4YRC9_9BURK</name>
<gene>
    <name evidence="2" type="ORF">PCO31110_04750</name>
</gene>
<feature type="compositionally biased region" description="Basic and acidic residues" evidence="1">
    <location>
        <begin position="20"/>
        <end position="36"/>
    </location>
</feature>
<accession>A0A5E4YRC9</accession>
<sequence>MPRKPKTPPAELPTIPAELLEQRHGRLDRVHQLGHR</sequence>
<evidence type="ECO:0000256" key="1">
    <source>
        <dbReference type="SAM" id="MobiDB-lite"/>
    </source>
</evidence>
<evidence type="ECO:0000313" key="3">
    <source>
        <dbReference type="Proteomes" id="UP000337189"/>
    </source>
</evidence>
<feature type="region of interest" description="Disordered" evidence="1">
    <location>
        <begin position="1"/>
        <end position="36"/>
    </location>
</feature>